<dbReference type="PROSITE" id="PS51295">
    <property type="entry name" value="CRM"/>
    <property type="match status" value="2"/>
</dbReference>
<feature type="compositionally biased region" description="Polar residues" evidence="9">
    <location>
        <begin position="1"/>
        <end position="19"/>
    </location>
</feature>
<evidence type="ECO:0000256" key="7">
    <source>
        <dbReference type="ARBA" id="ARBA00023274"/>
    </source>
</evidence>
<dbReference type="SUPFAM" id="SSF75471">
    <property type="entry name" value="YhbY-like"/>
    <property type="match status" value="2"/>
</dbReference>
<evidence type="ECO:0000256" key="5">
    <source>
        <dbReference type="ARBA" id="ARBA00022946"/>
    </source>
</evidence>
<feature type="domain" description="CRM" evidence="10">
    <location>
        <begin position="405"/>
        <end position="501"/>
    </location>
</feature>
<dbReference type="Pfam" id="PF01985">
    <property type="entry name" value="CRS1_YhbY"/>
    <property type="match status" value="2"/>
</dbReference>
<keyword evidence="5" id="KW-0809">Transit peptide</keyword>
<dbReference type="STRING" id="4540.A0A3L6SK35"/>
<evidence type="ECO:0000256" key="9">
    <source>
        <dbReference type="SAM" id="MobiDB-lite"/>
    </source>
</evidence>
<evidence type="ECO:0000313" key="11">
    <source>
        <dbReference type="EMBL" id="RLN22515.1"/>
    </source>
</evidence>
<comment type="subcellular location">
    <subcellularLocation>
        <location evidence="1">Plastid</location>
        <location evidence="1">Chloroplast stroma</location>
    </subcellularLocation>
</comment>
<evidence type="ECO:0000256" key="4">
    <source>
        <dbReference type="ARBA" id="ARBA00022884"/>
    </source>
</evidence>
<reference evidence="12" key="1">
    <citation type="journal article" date="2019" name="Nat. Commun.">
        <title>The genome of broomcorn millet.</title>
        <authorList>
            <person name="Zou C."/>
            <person name="Miki D."/>
            <person name="Li D."/>
            <person name="Tang Q."/>
            <person name="Xiao L."/>
            <person name="Rajput S."/>
            <person name="Deng P."/>
            <person name="Jia W."/>
            <person name="Huang R."/>
            <person name="Zhang M."/>
            <person name="Sun Y."/>
            <person name="Hu J."/>
            <person name="Fu X."/>
            <person name="Schnable P.S."/>
            <person name="Li F."/>
            <person name="Zhang H."/>
            <person name="Feng B."/>
            <person name="Zhu X."/>
            <person name="Liu R."/>
            <person name="Schnable J.C."/>
            <person name="Zhu J.-K."/>
            <person name="Zhang H."/>
        </authorList>
    </citation>
    <scope>NUCLEOTIDE SEQUENCE [LARGE SCALE GENOMIC DNA]</scope>
</reference>
<evidence type="ECO:0000256" key="2">
    <source>
        <dbReference type="ARBA" id="ARBA00022664"/>
    </source>
</evidence>
<dbReference type="PANTHER" id="PTHR46247:SF1">
    <property type="entry name" value="CRS2-ASSOCIATED FACTOR 1, CHLOROPLASTIC"/>
    <property type="match status" value="1"/>
</dbReference>
<evidence type="ECO:0000259" key="10">
    <source>
        <dbReference type="PROSITE" id="PS51295"/>
    </source>
</evidence>
<organism evidence="11 12">
    <name type="scientific">Panicum miliaceum</name>
    <name type="common">Proso millet</name>
    <name type="synonym">Broomcorn millet</name>
    <dbReference type="NCBI Taxonomy" id="4540"/>
    <lineage>
        <taxon>Eukaryota</taxon>
        <taxon>Viridiplantae</taxon>
        <taxon>Streptophyta</taxon>
        <taxon>Embryophyta</taxon>
        <taxon>Tracheophyta</taxon>
        <taxon>Spermatophyta</taxon>
        <taxon>Magnoliopsida</taxon>
        <taxon>Liliopsida</taxon>
        <taxon>Poales</taxon>
        <taxon>Poaceae</taxon>
        <taxon>PACMAD clade</taxon>
        <taxon>Panicoideae</taxon>
        <taxon>Panicodae</taxon>
        <taxon>Paniceae</taxon>
        <taxon>Panicinae</taxon>
        <taxon>Panicum</taxon>
        <taxon>Panicum sect. Panicum</taxon>
    </lineage>
</organism>
<keyword evidence="3" id="KW-0677">Repeat</keyword>
<feature type="compositionally biased region" description="Basic and acidic residues" evidence="9">
    <location>
        <begin position="623"/>
        <end position="649"/>
    </location>
</feature>
<dbReference type="Proteomes" id="UP000275267">
    <property type="component" value="Unassembled WGS sequence"/>
</dbReference>
<gene>
    <name evidence="11" type="ORF">C2845_PM07G11810</name>
</gene>
<dbReference type="InterPro" id="IPR001890">
    <property type="entry name" value="RNA-binding_CRM"/>
</dbReference>
<keyword evidence="12" id="KW-1185">Reference proteome</keyword>
<dbReference type="GO" id="GO:0003723">
    <property type="term" value="F:RNA binding"/>
    <property type="evidence" value="ECO:0007669"/>
    <property type="project" value="UniProtKB-UniRule"/>
</dbReference>
<protein>
    <submittedName>
        <fullName evidence="11">CRS2-associated factor 1, chloroplastic</fullName>
    </submittedName>
</protein>
<evidence type="ECO:0000256" key="1">
    <source>
        <dbReference type="ARBA" id="ARBA00004470"/>
    </source>
</evidence>
<feature type="region of interest" description="Disordered" evidence="9">
    <location>
        <begin position="1"/>
        <end position="25"/>
    </location>
</feature>
<dbReference type="PANTHER" id="PTHR46247">
    <property type="entry name" value="CRS2-ASSOCIATED FACTOR 1, CHLOROPLASTIC"/>
    <property type="match status" value="1"/>
</dbReference>
<dbReference type="AlphaFoldDB" id="A0A3L6SK35"/>
<dbReference type="EMBL" id="PQIB02000004">
    <property type="protein sequence ID" value="RLN22515.1"/>
    <property type="molecule type" value="Genomic_DNA"/>
</dbReference>
<evidence type="ECO:0000256" key="6">
    <source>
        <dbReference type="ARBA" id="ARBA00023187"/>
    </source>
</evidence>
<dbReference type="GO" id="GO:0006397">
    <property type="term" value="P:mRNA processing"/>
    <property type="evidence" value="ECO:0007669"/>
    <property type="project" value="UniProtKB-KW"/>
</dbReference>
<accession>A0A3L6SK35</accession>
<evidence type="ECO:0000256" key="3">
    <source>
        <dbReference type="ARBA" id="ARBA00022737"/>
    </source>
</evidence>
<dbReference type="SMART" id="SM01103">
    <property type="entry name" value="CRS1_YhbY"/>
    <property type="match status" value="2"/>
</dbReference>
<dbReference type="GO" id="GO:0009570">
    <property type="term" value="C:chloroplast stroma"/>
    <property type="evidence" value="ECO:0007669"/>
    <property type="project" value="UniProtKB-SubCell"/>
</dbReference>
<dbReference type="OrthoDB" id="2021019at2759"/>
<keyword evidence="2" id="KW-0507">mRNA processing</keyword>
<keyword evidence="6" id="KW-0508">mRNA splicing</keyword>
<dbReference type="InterPro" id="IPR035920">
    <property type="entry name" value="YhbY-like_sf"/>
</dbReference>
<feature type="domain" description="CRM" evidence="10">
    <location>
        <begin position="183"/>
        <end position="284"/>
    </location>
</feature>
<feature type="region of interest" description="Disordered" evidence="9">
    <location>
        <begin position="617"/>
        <end position="668"/>
    </location>
</feature>
<dbReference type="FunFam" id="3.30.110.60:FF:000002">
    <property type="entry name" value="CRS2-associated factor 1, chloroplastic"/>
    <property type="match status" value="1"/>
</dbReference>
<sequence>MATAPFTSRSLLAPAQQSHPRLPASLRLDLSYHKQPSANPKRRRHHAPLHPAFSAVARGRVKKIPIPDTDEPAAGVLVTDRGLSYRLDGAPFEFQYSYTEAPRARPVALREAPFLPFGPEATPRPWTGRKPLPKSRKELPEFDSFVLPPPGKKGVKPVQSPGPFLAGMEPRYQAASGEEVLGEPLTKEEVAELVKGSLKTKRQLNMGRDGLTHNMLENIHSHWKRKRVCKIKCKGVCTVDMDNVCRQLEISKFLERHAELAVPEDQMTPLSCRVFRSLVPKGGMIIAVHFHDSSQGFAQFLWPLSHYYSDIGEFHRGCTIRDSIAASLLSSKQINQYVRFITASARMLIGRLGLGHLSDNSDAHGIVVDRTLAPIATLSPERKLGATTSNDVAPVYPRLVKKVPDGLTPDEATELRTRGRQLPPICKLGKNGVYVNLVKQVREAFEACDLVRIDCSDLNKSDCRKIGAKLKDLVPCILLSFEFEHILMWRGSDWKSALPPLEENNFEVTKAQECFIIKEFNEKDRHSRTVLTQIELAGIAISPRNCNLGEGEEKLKDTMKPNHGSDMVLNSAIEVPGLFHSTGIPVTEPSAEAPTECSPLNPECDFIDPFLKSTSNCQSIPSDKSENRGLVEKSLDHSARSEHCQDLEPHPGVTSIGHDLETQRNSRSKVPSYMVGVLRLLEQAIDSGRALVLSEDELVNSDLVYQKCVAFTKSIPRGQVFKHTQSKSSARRNGPDKHIRIKKHLVENKLSSSHVENKDNANGGLAMQKNGHAQECLSDVVPQGTLRVDELAKLLA</sequence>
<comment type="caution">
    <text evidence="11">The sequence shown here is derived from an EMBL/GenBank/DDBJ whole genome shotgun (WGS) entry which is preliminary data.</text>
</comment>
<evidence type="ECO:0000256" key="8">
    <source>
        <dbReference type="PROSITE-ProRule" id="PRU00626"/>
    </source>
</evidence>
<dbReference type="GO" id="GO:0000373">
    <property type="term" value="P:Group II intron splicing"/>
    <property type="evidence" value="ECO:0007669"/>
    <property type="project" value="InterPro"/>
</dbReference>
<dbReference type="Gene3D" id="3.30.110.60">
    <property type="entry name" value="YhbY-like"/>
    <property type="match status" value="2"/>
</dbReference>
<name>A0A3L6SK35_PANMI</name>
<keyword evidence="4 8" id="KW-0694">RNA-binding</keyword>
<evidence type="ECO:0000313" key="12">
    <source>
        <dbReference type="Proteomes" id="UP000275267"/>
    </source>
</evidence>
<keyword evidence="7" id="KW-0687">Ribonucleoprotein</keyword>
<dbReference type="GO" id="GO:1990904">
    <property type="term" value="C:ribonucleoprotein complex"/>
    <property type="evidence" value="ECO:0007669"/>
    <property type="project" value="UniProtKB-KW"/>
</dbReference>
<proteinExistence type="predicted"/>
<dbReference type="InterPro" id="IPR044599">
    <property type="entry name" value="CAF1P_plant"/>
</dbReference>